<reference evidence="1 2" key="1">
    <citation type="submission" date="2018-08" db="EMBL/GenBank/DDBJ databases">
        <title>The metabolism and importance of syntrophic acetate oxidation coupled to methane or sulfide production in haloalkaline environments.</title>
        <authorList>
            <person name="Timmers P.H.A."/>
            <person name="Vavourakis C.D."/>
            <person name="Sorokin D.Y."/>
            <person name="Sinninghe Damste J.S."/>
            <person name="Muyzer G."/>
            <person name="Stams A.J.M."/>
            <person name="Plugge C.M."/>
        </authorList>
    </citation>
    <scope>NUCLEOTIDE SEQUENCE [LARGE SCALE GENOMIC DNA]</scope>
    <source>
        <strain evidence="1">MSAO_Bac1</strain>
    </source>
</reference>
<evidence type="ECO:0000313" key="1">
    <source>
        <dbReference type="EMBL" id="RQD77174.1"/>
    </source>
</evidence>
<gene>
    <name evidence="1" type="primary">bshB1</name>
    <name evidence="1" type="ORF">D5R97_03025</name>
</gene>
<dbReference type="GO" id="GO:0016811">
    <property type="term" value="F:hydrolase activity, acting on carbon-nitrogen (but not peptide) bonds, in linear amides"/>
    <property type="evidence" value="ECO:0007669"/>
    <property type="project" value="TreeGrafter"/>
</dbReference>
<name>A0A424YGL5_9FIRM</name>
<dbReference type="InterPro" id="IPR003737">
    <property type="entry name" value="GlcNAc_PI_deacetylase-related"/>
</dbReference>
<dbReference type="InterPro" id="IPR024078">
    <property type="entry name" value="LmbE-like_dom_sf"/>
</dbReference>
<dbReference type="AlphaFoldDB" id="A0A424YGL5"/>
<dbReference type="Gene3D" id="3.40.50.10320">
    <property type="entry name" value="LmbE-like"/>
    <property type="match status" value="1"/>
</dbReference>
<dbReference type="Pfam" id="PF02585">
    <property type="entry name" value="PIG-L"/>
    <property type="match status" value="1"/>
</dbReference>
<protein>
    <submittedName>
        <fullName evidence="1">Bacillithiol biosynthesis deacetylase BshB1</fullName>
    </submittedName>
</protein>
<dbReference type="InterPro" id="IPR023842">
    <property type="entry name" value="Bacillithiol_biosynth_BshB1"/>
</dbReference>
<dbReference type="PANTHER" id="PTHR12993:SF30">
    <property type="entry name" value="N-ACETYL-ALPHA-D-GLUCOSAMINYL L-MALATE DEACETYLASE 1"/>
    <property type="match status" value="1"/>
</dbReference>
<dbReference type="SUPFAM" id="SSF102588">
    <property type="entry name" value="LmbE-like"/>
    <property type="match status" value="1"/>
</dbReference>
<sequence>MLDILAFGAHPDDVEIGIGGTLAYHGDKGYQFGIVDLTGGERATNGTPQIRAREGKEAAEVLGAKFRECAGLPDAFLRADRPALEKVVEIIRKYAPRVVLCSYPEDRHPDHEHAGRLVREACHLAGLKKFPAGGTPYRPTRIYYYFLGKMEKPQLIVDISDYAQQKWKAIACHKSQFQLPREVSMETLVNSPIFMRYVWGRDQYFGSLVGVQYGEGLISQEMIKVNDLLKLGG</sequence>
<dbReference type="GO" id="GO:0071793">
    <property type="term" value="P:bacillithiol biosynthetic process"/>
    <property type="evidence" value="ECO:0007669"/>
    <property type="project" value="InterPro"/>
</dbReference>
<dbReference type="EMBL" id="QZAA01000080">
    <property type="protein sequence ID" value="RQD77174.1"/>
    <property type="molecule type" value="Genomic_DNA"/>
</dbReference>
<dbReference type="GO" id="GO:0019213">
    <property type="term" value="F:deacetylase activity"/>
    <property type="evidence" value="ECO:0007669"/>
    <property type="project" value="InterPro"/>
</dbReference>
<evidence type="ECO:0000313" key="2">
    <source>
        <dbReference type="Proteomes" id="UP000285138"/>
    </source>
</evidence>
<dbReference type="PANTHER" id="PTHR12993">
    <property type="entry name" value="N-ACETYLGLUCOSAMINYL-PHOSPHATIDYLINOSITOL DE-N-ACETYLASE-RELATED"/>
    <property type="match status" value="1"/>
</dbReference>
<proteinExistence type="predicted"/>
<dbReference type="Proteomes" id="UP000285138">
    <property type="component" value="Unassembled WGS sequence"/>
</dbReference>
<comment type="caution">
    <text evidence="1">The sequence shown here is derived from an EMBL/GenBank/DDBJ whole genome shotgun (WGS) entry which is preliminary data.</text>
</comment>
<dbReference type="NCBIfam" id="TIGR04001">
    <property type="entry name" value="thiol_BshB1"/>
    <property type="match status" value="1"/>
</dbReference>
<organism evidence="1 2">
    <name type="scientific">Candidatus Syntrophonatronum acetioxidans</name>
    <dbReference type="NCBI Taxonomy" id="1795816"/>
    <lineage>
        <taxon>Bacteria</taxon>
        <taxon>Bacillati</taxon>
        <taxon>Bacillota</taxon>
        <taxon>Clostridia</taxon>
        <taxon>Eubacteriales</taxon>
        <taxon>Syntrophomonadaceae</taxon>
        <taxon>Candidatus Syntrophonatronum</taxon>
    </lineage>
</organism>
<accession>A0A424YGL5</accession>